<feature type="domain" description="Histidine kinase" evidence="15">
    <location>
        <begin position="519"/>
        <end position="716"/>
    </location>
</feature>
<dbReference type="SMART" id="SM00387">
    <property type="entry name" value="HATPase_c"/>
    <property type="match status" value="1"/>
</dbReference>
<reference evidence="18" key="1">
    <citation type="journal article" date="2019" name="Int. J. Syst. Evol. Microbiol.">
        <title>The Global Catalogue of Microorganisms (GCM) 10K type strain sequencing project: providing services to taxonomists for standard genome sequencing and annotation.</title>
        <authorList>
            <consortium name="The Broad Institute Genomics Platform"/>
            <consortium name="The Broad Institute Genome Sequencing Center for Infectious Disease"/>
            <person name="Wu L."/>
            <person name="Ma J."/>
        </authorList>
    </citation>
    <scope>NUCLEOTIDE SEQUENCE [LARGE SCALE GENOMIC DNA]</scope>
    <source>
        <strain evidence="18">CCUG 56331</strain>
    </source>
</reference>
<feature type="transmembrane region" description="Helical" evidence="14">
    <location>
        <begin position="433"/>
        <end position="452"/>
    </location>
</feature>
<accession>A0ABW0REE5</accession>
<dbReference type="InterPro" id="IPR003594">
    <property type="entry name" value="HATPase_dom"/>
</dbReference>
<dbReference type="InterPro" id="IPR005467">
    <property type="entry name" value="His_kinase_dom"/>
</dbReference>
<dbReference type="EMBL" id="JBHSNQ010000187">
    <property type="protein sequence ID" value="MFC5543003.1"/>
    <property type="molecule type" value="Genomic_DNA"/>
</dbReference>
<feature type="transmembrane region" description="Helical" evidence="14">
    <location>
        <begin position="7"/>
        <end position="27"/>
    </location>
</feature>
<dbReference type="InterPro" id="IPR003660">
    <property type="entry name" value="HAMP_dom"/>
</dbReference>
<comment type="caution">
    <text evidence="17">The sequence shown here is derived from an EMBL/GenBank/DDBJ whole genome shotgun (WGS) entry which is preliminary data.</text>
</comment>
<dbReference type="Gene3D" id="1.10.287.130">
    <property type="match status" value="1"/>
</dbReference>
<keyword evidence="11 14" id="KW-1133">Transmembrane helix</keyword>
<keyword evidence="10" id="KW-0067">ATP-binding</keyword>
<keyword evidence="13 14" id="KW-0472">Membrane</keyword>
<dbReference type="PANTHER" id="PTHR45528:SF1">
    <property type="entry name" value="SENSOR HISTIDINE KINASE CPXA"/>
    <property type="match status" value="1"/>
</dbReference>
<dbReference type="RefSeq" id="WP_390310444.1">
    <property type="nucleotide sequence ID" value="NZ_JBHSNQ010000187.1"/>
</dbReference>
<dbReference type="PANTHER" id="PTHR45528">
    <property type="entry name" value="SENSOR HISTIDINE KINASE CPXA"/>
    <property type="match status" value="1"/>
</dbReference>
<dbReference type="Pfam" id="PF00512">
    <property type="entry name" value="HisKA"/>
    <property type="match status" value="1"/>
</dbReference>
<keyword evidence="5" id="KW-0597">Phosphoprotein</keyword>
<organism evidence="17 18">
    <name type="scientific">Ureibacillus suwonensis</name>
    <dbReference type="NCBI Taxonomy" id="313007"/>
    <lineage>
        <taxon>Bacteria</taxon>
        <taxon>Bacillati</taxon>
        <taxon>Bacillota</taxon>
        <taxon>Bacilli</taxon>
        <taxon>Bacillales</taxon>
        <taxon>Caryophanaceae</taxon>
        <taxon>Ureibacillus</taxon>
    </lineage>
</organism>
<dbReference type="GO" id="GO:0016301">
    <property type="term" value="F:kinase activity"/>
    <property type="evidence" value="ECO:0007669"/>
    <property type="project" value="UniProtKB-KW"/>
</dbReference>
<evidence type="ECO:0000256" key="8">
    <source>
        <dbReference type="ARBA" id="ARBA00022741"/>
    </source>
</evidence>
<dbReference type="PROSITE" id="PS50109">
    <property type="entry name" value="HIS_KIN"/>
    <property type="match status" value="1"/>
</dbReference>
<dbReference type="InterPro" id="IPR036890">
    <property type="entry name" value="HATPase_C_sf"/>
</dbReference>
<evidence type="ECO:0000256" key="2">
    <source>
        <dbReference type="ARBA" id="ARBA00004651"/>
    </source>
</evidence>
<dbReference type="CDD" id="cd06225">
    <property type="entry name" value="HAMP"/>
    <property type="match status" value="1"/>
</dbReference>
<evidence type="ECO:0000256" key="3">
    <source>
        <dbReference type="ARBA" id="ARBA00012438"/>
    </source>
</evidence>
<dbReference type="InterPro" id="IPR003661">
    <property type="entry name" value="HisK_dim/P_dom"/>
</dbReference>
<keyword evidence="9 17" id="KW-0418">Kinase</keyword>
<dbReference type="EC" id="2.7.13.3" evidence="3"/>
<keyword evidence="4" id="KW-1003">Cell membrane</keyword>
<evidence type="ECO:0000256" key="12">
    <source>
        <dbReference type="ARBA" id="ARBA00023012"/>
    </source>
</evidence>
<feature type="transmembrane region" description="Helical" evidence="14">
    <location>
        <begin position="303"/>
        <end position="323"/>
    </location>
</feature>
<dbReference type="InterPro" id="IPR050398">
    <property type="entry name" value="HssS/ArlS-like"/>
</dbReference>
<gene>
    <name evidence="17" type="ORF">ACFPOH_14940</name>
</gene>
<keyword evidence="7 14" id="KW-0812">Transmembrane</keyword>
<evidence type="ECO:0000259" key="16">
    <source>
        <dbReference type="PROSITE" id="PS50885"/>
    </source>
</evidence>
<evidence type="ECO:0000256" key="4">
    <source>
        <dbReference type="ARBA" id="ARBA00022475"/>
    </source>
</evidence>
<dbReference type="PROSITE" id="PS50885">
    <property type="entry name" value="HAMP"/>
    <property type="match status" value="1"/>
</dbReference>
<evidence type="ECO:0000256" key="11">
    <source>
        <dbReference type="ARBA" id="ARBA00022989"/>
    </source>
</evidence>
<keyword evidence="6" id="KW-0808">Transferase</keyword>
<proteinExistence type="predicted"/>
<sequence>MKNKWKTLLSLFLMTWVIFSFFLLINFGTQYIGKSYFDSGNFNANLGRFKDGIGRYVLEPFDLEEAKKQITVTQEEIEYHRNYYGSLTDQVANIKAQYQERIEQAADDPELQKMLTEERDRKIEDIKKNFSDDEYVEEKVRKQKEEIIDKYAASQKEEEKVFLDEFNYFAYELRNVETGETFQSGDVNADAVFTESFGRKNGYLVVNSSRTIQPDYYDDTLMNHEIPVTGKVFRFEGKITIPKSMMNNAYFKEDYQAFMLSKMSLYGIWATALLAIAALLTFAKPSLDNLLSHKRGKGLFLQLPVDVRIAVVLISASLAYKFILDMGNLIVYNTYYFQNEYWIRYIFDLAYHFAFLFIFAAVSILGAVWIWESLDNEEKVISEWKNAFLYRLSDGIQDLFLSRSIGVQALFILCVAFFAGFGFAVVFMDLQAIVVYVPLFLFIALPAVIVFLRNAGYLNRIMKQTEEMAEGRLTAEVEVKGKSPLAKHAQNLNELQEGVRKSLTEQAKSERLKTELITNVSHDLRTPLTSIITYTDLLKNPEITEEERNRYIEILDNKSQRLKTLIEDLFEVSKMSSGNVELKKERINLTQLLQQAVGEHKEDFEKANLELRVVLPDEPIYADVDGQKWWRVIDNLIVNALKYSLSGTRVYVTLKKVGSMAEFSVKNIANYELGDNVEELKERFKRADESRHTEGSGLGLAIAQSIVELHHGKLEIGVDGDLFKVVVTVSAV</sequence>
<dbReference type="Pfam" id="PF02518">
    <property type="entry name" value="HATPase_c"/>
    <property type="match status" value="1"/>
</dbReference>
<name>A0ABW0REE5_9BACL</name>
<dbReference type="InterPro" id="IPR036097">
    <property type="entry name" value="HisK_dim/P_sf"/>
</dbReference>
<dbReference type="SUPFAM" id="SSF55874">
    <property type="entry name" value="ATPase domain of HSP90 chaperone/DNA topoisomerase II/histidine kinase"/>
    <property type="match status" value="1"/>
</dbReference>
<evidence type="ECO:0000259" key="15">
    <source>
        <dbReference type="PROSITE" id="PS50109"/>
    </source>
</evidence>
<dbReference type="SMART" id="SM00388">
    <property type="entry name" value="HisKA"/>
    <property type="match status" value="1"/>
</dbReference>
<feature type="transmembrane region" description="Helical" evidence="14">
    <location>
        <begin position="263"/>
        <end position="282"/>
    </location>
</feature>
<dbReference type="CDD" id="cd00082">
    <property type="entry name" value="HisKA"/>
    <property type="match status" value="1"/>
</dbReference>
<evidence type="ECO:0000256" key="13">
    <source>
        <dbReference type="ARBA" id="ARBA00023136"/>
    </source>
</evidence>
<evidence type="ECO:0000256" key="14">
    <source>
        <dbReference type="SAM" id="Phobius"/>
    </source>
</evidence>
<evidence type="ECO:0000256" key="5">
    <source>
        <dbReference type="ARBA" id="ARBA00022553"/>
    </source>
</evidence>
<protein>
    <recommendedName>
        <fullName evidence="3">histidine kinase</fullName>
        <ecNumber evidence="3">2.7.13.3</ecNumber>
    </recommendedName>
</protein>
<dbReference type="Proteomes" id="UP001595978">
    <property type="component" value="Unassembled WGS sequence"/>
</dbReference>
<evidence type="ECO:0000256" key="9">
    <source>
        <dbReference type="ARBA" id="ARBA00022777"/>
    </source>
</evidence>
<comment type="catalytic activity">
    <reaction evidence="1">
        <text>ATP + protein L-histidine = ADP + protein N-phospho-L-histidine.</text>
        <dbReference type="EC" id="2.7.13.3"/>
    </reaction>
</comment>
<evidence type="ECO:0000256" key="10">
    <source>
        <dbReference type="ARBA" id="ARBA00022840"/>
    </source>
</evidence>
<dbReference type="Gene3D" id="3.30.565.10">
    <property type="entry name" value="Histidine kinase-like ATPase, C-terminal domain"/>
    <property type="match status" value="1"/>
</dbReference>
<comment type="subcellular location">
    <subcellularLocation>
        <location evidence="2">Cell membrane</location>
        <topology evidence="2">Multi-pass membrane protein</topology>
    </subcellularLocation>
</comment>
<dbReference type="SUPFAM" id="SSF47384">
    <property type="entry name" value="Homodimeric domain of signal transducing histidine kinase"/>
    <property type="match status" value="1"/>
</dbReference>
<feature type="domain" description="HAMP" evidence="16">
    <location>
        <begin position="458"/>
        <end position="504"/>
    </location>
</feature>
<evidence type="ECO:0000256" key="6">
    <source>
        <dbReference type="ARBA" id="ARBA00022679"/>
    </source>
</evidence>
<evidence type="ECO:0000313" key="18">
    <source>
        <dbReference type="Proteomes" id="UP001595978"/>
    </source>
</evidence>
<keyword evidence="12" id="KW-0902">Two-component regulatory system</keyword>
<evidence type="ECO:0000313" key="17">
    <source>
        <dbReference type="EMBL" id="MFC5543003.1"/>
    </source>
</evidence>
<feature type="transmembrane region" description="Helical" evidence="14">
    <location>
        <begin position="409"/>
        <end position="427"/>
    </location>
</feature>
<evidence type="ECO:0000256" key="7">
    <source>
        <dbReference type="ARBA" id="ARBA00022692"/>
    </source>
</evidence>
<keyword evidence="18" id="KW-1185">Reference proteome</keyword>
<evidence type="ECO:0000256" key="1">
    <source>
        <dbReference type="ARBA" id="ARBA00000085"/>
    </source>
</evidence>
<feature type="transmembrane region" description="Helical" evidence="14">
    <location>
        <begin position="349"/>
        <end position="371"/>
    </location>
</feature>
<keyword evidence="8" id="KW-0547">Nucleotide-binding</keyword>